<sequence>MIIKQQDNSSPERLSVCLLIFLRKLLVFREFIVIVNSKFLLALLPLLLRDMLFNTIAYTSNSGILVPRSNISLRCNEWQAIMFTDQMNQTNFVWMVPTQQLSKLSNLTHLTLSGNRFSYLPPVAFLNLFHLRELHLNRLDLLQRIDSSLSHVHRIAFVDNTHLQILHINRNPLLNDIPMRLFQGNPNIIEIYMQANSLQTLYAAQFPIDQLEKLYLGDNPLQCNCTLFWLWRLVTGNFENGLQGNGLTGRNVKDLVPENLISRDMEPSSLESSTAVEDNLVRVAAYVAERKKDFTTKFQYTSTPPSNNGFLKLDAERIGCEILRDSKRARRHLAAMTESEITCPAHVVTIVCAVLTFLLVIMTGTSIIFYMRFVKRRRKLMHDRNLRSGKSIVNVHDRILAHQPLSTGANGSLPGSGYPAHTLQAQRTTAHPHAMHPLHHQDYHQTLPQLDKLELERYLTAQAIANEYRALKPWELPPVKDAVSSSNTYTDEPEHLYEKFDHYDYPDTQSMTKPANGKLVMSSNQHTKGINSGGGGGGSIAGSGGSLNKPHVVYV</sequence>
<keyword evidence="4" id="KW-1133">Transmembrane helix</keyword>
<dbReference type="Pfam" id="PF13855">
    <property type="entry name" value="LRR_8"/>
    <property type="match status" value="1"/>
</dbReference>
<evidence type="ECO:0000256" key="1">
    <source>
        <dbReference type="ARBA" id="ARBA00022614"/>
    </source>
</evidence>
<dbReference type="VEuPathDB" id="VectorBase:GAUT002937"/>
<dbReference type="STRING" id="7395.A0A1A9UF72"/>
<name>A0A1A9UF72_GLOAU</name>
<keyword evidence="1" id="KW-0433">Leucine-rich repeat</keyword>
<dbReference type="GO" id="GO:0005886">
    <property type="term" value="C:plasma membrane"/>
    <property type="evidence" value="ECO:0007669"/>
    <property type="project" value="TreeGrafter"/>
</dbReference>
<evidence type="ECO:0000313" key="5">
    <source>
        <dbReference type="EnsemblMetazoa" id="GAUT002937-PA"/>
    </source>
</evidence>
<reference evidence="5" key="1">
    <citation type="submission" date="2020-05" db="UniProtKB">
        <authorList>
            <consortium name="EnsemblMetazoa"/>
        </authorList>
    </citation>
    <scope>IDENTIFICATION</scope>
    <source>
        <strain evidence="5">TTRI</strain>
    </source>
</reference>
<evidence type="ECO:0008006" key="7">
    <source>
        <dbReference type="Google" id="ProtNLM"/>
    </source>
</evidence>
<feature type="transmembrane region" description="Helical" evidence="4">
    <location>
        <begin position="31"/>
        <end position="48"/>
    </location>
</feature>
<dbReference type="SMART" id="SM00369">
    <property type="entry name" value="LRR_TYP"/>
    <property type="match status" value="1"/>
</dbReference>
<dbReference type="PANTHER" id="PTHR24369">
    <property type="entry name" value="ANTIGEN BSP, PUTATIVE-RELATED"/>
    <property type="match status" value="1"/>
</dbReference>
<evidence type="ECO:0000256" key="2">
    <source>
        <dbReference type="ARBA" id="ARBA00022729"/>
    </source>
</evidence>
<dbReference type="InterPro" id="IPR003591">
    <property type="entry name" value="Leu-rich_rpt_typical-subtyp"/>
</dbReference>
<dbReference type="InterPro" id="IPR050541">
    <property type="entry name" value="LRR_TM_domain-containing"/>
</dbReference>
<accession>A0A1A9UF72</accession>
<keyword evidence="2" id="KW-0732">Signal</keyword>
<keyword evidence="3" id="KW-0677">Repeat</keyword>
<dbReference type="PANTHER" id="PTHR24369:SF210">
    <property type="entry name" value="CHAOPTIN-RELATED"/>
    <property type="match status" value="1"/>
</dbReference>
<keyword evidence="6" id="KW-1185">Reference proteome</keyword>
<dbReference type="EnsemblMetazoa" id="GAUT002937-RA">
    <property type="protein sequence ID" value="GAUT002937-PA"/>
    <property type="gene ID" value="GAUT002937"/>
</dbReference>
<dbReference type="SUPFAM" id="SSF52058">
    <property type="entry name" value="L domain-like"/>
    <property type="match status" value="1"/>
</dbReference>
<evidence type="ECO:0000313" key="6">
    <source>
        <dbReference type="Proteomes" id="UP000078200"/>
    </source>
</evidence>
<dbReference type="Proteomes" id="UP000078200">
    <property type="component" value="Unassembled WGS sequence"/>
</dbReference>
<keyword evidence="4" id="KW-0472">Membrane</keyword>
<dbReference type="Gene3D" id="3.80.10.10">
    <property type="entry name" value="Ribonuclease Inhibitor"/>
    <property type="match status" value="1"/>
</dbReference>
<dbReference type="InterPro" id="IPR032675">
    <property type="entry name" value="LRR_dom_sf"/>
</dbReference>
<dbReference type="AlphaFoldDB" id="A0A1A9UF72"/>
<dbReference type="PROSITE" id="PS51450">
    <property type="entry name" value="LRR"/>
    <property type="match status" value="1"/>
</dbReference>
<organism evidence="5 6">
    <name type="scientific">Glossina austeni</name>
    <name type="common">Savannah tsetse fly</name>
    <dbReference type="NCBI Taxonomy" id="7395"/>
    <lineage>
        <taxon>Eukaryota</taxon>
        <taxon>Metazoa</taxon>
        <taxon>Ecdysozoa</taxon>
        <taxon>Arthropoda</taxon>
        <taxon>Hexapoda</taxon>
        <taxon>Insecta</taxon>
        <taxon>Pterygota</taxon>
        <taxon>Neoptera</taxon>
        <taxon>Endopterygota</taxon>
        <taxon>Diptera</taxon>
        <taxon>Brachycera</taxon>
        <taxon>Muscomorpha</taxon>
        <taxon>Hippoboscoidea</taxon>
        <taxon>Glossinidae</taxon>
        <taxon>Glossina</taxon>
    </lineage>
</organism>
<dbReference type="InterPro" id="IPR001611">
    <property type="entry name" value="Leu-rich_rpt"/>
</dbReference>
<evidence type="ECO:0000256" key="4">
    <source>
        <dbReference type="SAM" id="Phobius"/>
    </source>
</evidence>
<protein>
    <recommendedName>
        <fullName evidence="7">LRRCT domain-containing protein</fullName>
    </recommendedName>
</protein>
<evidence type="ECO:0000256" key="3">
    <source>
        <dbReference type="ARBA" id="ARBA00022737"/>
    </source>
</evidence>
<feature type="transmembrane region" description="Helical" evidence="4">
    <location>
        <begin position="347"/>
        <end position="371"/>
    </location>
</feature>
<proteinExistence type="predicted"/>
<keyword evidence="4" id="KW-0812">Transmembrane</keyword>